<organism evidence="1 2">
    <name type="scientific">Catharanthus roseus</name>
    <name type="common">Madagascar periwinkle</name>
    <name type="synonym">Vinca rosea</name>
    <dbReference type="NCBI Taxonomy" id="4058"/>
    <lineage>
        <taxon>Eukaryota</taxon>
        <taxon>Viridiplantae</taxon>
        <taxon>Streptophyta</taxon>
        <taxon>Embryophyta</taxon>
        <taxon>Tracheophyta</taxon>
        <taxon>Spermatophyta</taxon>
        <taxon>Magnoliopsida</taxon>
        <taxon>eudicotyledons</taxon>
        <taxon>Gunneridae</taxon>
        <taxon>Pentapetalae</taxon>
        <taxon>asterids</taxon>
        <taxon>lamiids</taxon>
        <taxon>Gentianales</taxon>
        <taxon>Apocynaceae</taxon>
        <taxon>Rauvolfioideae</taxon>
        <taxon>Vinceae</taxon>
        <taxon>Catharanthinae</taxon>
        <taxon>Catharanthus</taxon>
    </lineage>
</organism>
<accession>A0ACC0ADK1</accession>
<keyword evidence="2" id="KW-1185">Reference proteome</keyword>
<gene>
    <name evidence="1" type="ORF">M9H77_26860</name>
</gene>
<sequence length="154" mass="17499">MAEFGLNFLELAKFSREFCPIQWKFLVNFTTLLWIIAVELHPRECTNLILGYISGYDHMFGSIRELHYSGEWIHLKRGVDRGGCGLIGLRGHCIMLCGGVGCLVDTEEGIETKVGLRADLKLTASPPEWEVEPRIESKIEDDPMFRTTYSMDCP</sequence>
<protein>
    <submittedName>
        <fullName evidence="1">Uncharacterized protein</fullName>
    </submittedName>
</protein>
<dbReference type="Proteomes" id="UP001060085">
    <property type="component" value="Linkage Group LG06"/>
</dbReference>
<name>A0ACC0ADK1_CATRO</name>
<dbReference type="EMBL" id="CM044706">
    <property type="protein sequence ID" value="KAI5658067.1"/>
    <property type="molecule type" value="Genomic_DNA"/>
</dbReference>
<reference evidence="2" key="1">
    <citation type="journal article" date="2023" name="Nat. Plants">
        <title>Single-cell RNA sequencing provides a high-resolution roadmap for understanding the multicellular compartmentation of specialized metabolism.</title>
        <authorList>
            <person name="Sun S."/>
            <person name="Shen X."/>
            <person name="Li Y."/>
            <person name="Li Y."/>
            <person name="Wang S."/>
            <person name="Li R."/>
            <person name="Zhang H."/>
            <person name="Shen G."/>
            <person name="Guo B."/>
            <person name="Wei J."/>
            <person name="Xu J."/>
            <person name="St-Pierre B."/>
            <person name="Chen S."/>
            <person name="Sun C."/>
        </authorList>
    </citation>
    <scope>NUCLEOTIDE SEQUENCE [LARGE SCALE GENOMIC DNA]</scope>
</reference>
<comment type="caution">
    <text evidence="1">The sequence shown here is derived from an EMBL/GenBank/DDBJ whole genome shotgun (WGS) entry which is preliminary data.</text>
</comment>
<proteinExistence type="predicted"/>
<evidence type="ECO:0000313" key="1">
    <source>
        <dbReference type="EMBL" id="KAI5658067.1"/>
    </source>
</evidence>
<evidence type="ECO:0000313" key="2">
    <source>
        <dbReference type="Proteomes" id="UP001060085"/>
    </source>
</evidence>